<comment type="subcellular location">
    <subcellularLocation>
        <location evidence="1">Membrane</location>
        <topology evidence="1">Single-pass type II membrane protein</topology>
    </subcellularLocation>
</comment>
<dbReference type="AlphaFoldDB" id="L9L9A2"/>
<dbReference type="FunCoup" id="L9L9A2">
    <property type="interactions" value="19"/>
</dbReference>
<dbReference type="eggNOG" id="KOG4297">
    <property type="taxonomic scope" value="Eukaryota"/>
</dbReference>
<dbReference type="SUPFAM" id="SSF56436">
    <property type="entry name" value="C-type lectin-like"/>
    <property type="match status" value="2"/>
</dbReference>
<proteinExistence type="predicted"/>
<dbReference type="Pfam" id="PF00059">
    <property type="entry name" value="Lectin_C"/>
    <property type="match status" value="1"/>
</dbReference>
<keyword evidence="3 9" id="KW-0430">Lectin</keyword>
<dbReference type="InterPro" id="IPR051527">
    <property type="entry name" value="KLR_subfamily_B"/>
</dbReference>
<dbReference type="CDD" id="cd03593">
    <property type="entry name" value="CLECT_NK_receptors_like"/>
    <property type="match status" value="1"/>
</dbReference>
<dbReference type="InterPro" id="IPR001304">
    <property type="entry name" value="C-type_lectin-like"/>
</dbReference>
<evidence type="ECO:0000256" key="5">
    <source>
        <dbReference type="ARBA" id="ARBA00022989"/>
    </source>
</evidence>
<evidence type="ECO:0000256" key="4">
    <source>
        <dbReference type="ARBA" id="ARBA00022968"/>
    </source>
</evidence>
<evidence type="ECO:0000256" key="3">
    <source>
        <dbReference type="ARBA" id="ARBA00022734"/>
    </source>
</evidence>
<evidence type="ECO:0000256" key="1">
    <source>
        <dbReference type="ARBA" id="ARBA00004606"/>
    </source>
</evidence>
<evidence type="ECO:0000256" key="6">
    <source>
        <dbReference type="ARBA" id="ARBA00023136"/>
    </source>
</evidence>
<reference evidence="10" key="1">
    <citation type="submission" date="2012-07" db="EMBL/GenBank/DDBJ databases">
        <title>Genome of the Chinese tree shrew, a rising model animal genetically related to primates.</title>
        <authorList>
            <person name="Zhang G."/>
            <person name="Fan Y."/>
            <person name="Yao Y."/>
            <person name="Huang Z."/>
        </authorList>
    </citation>
    <scope>NUCLEOTIDE SEQUENCE [LARGE SCALE GENOMIC DNA]</scope>
</reference>
<evidence type="ECO:0000259" key="8">
    <source>
        <dbReference type="PROSITE" id="PS50041"/>
    </source>
</evidence>
<dbReference type="Gene3D" id="3.10.100.10">
    <property type="entry name" value="Mannose-Binding Protein A, subunit A"/>
    <property type="match status" value="2"/>
</dbReference>
<evidence type="ECO:0000313" key="10">
    <source>
        <dbReference type="Proteomes" id="UP000011518"/>
    </source>
</evidence>
<keyword evidence="5" id="KW-1133">Transmembrane helix</keyword>
<keyword evidence="2" id="KW-0812">Transmembrane</keyword>
<sequence length="297" mass="33871">MAGDVVYADIKIAKASVEHSPPPHRSVSWNSSTTHKSCPSGDWKLFGGKCYWISESMQSWTKSQRDCAMKNSNLMIIQDFIDMVQSECLNNLRRKVTNNCKCGWVGTQRQHSISEGTLPLLTLPFTTGALSLYTRLVPILPPAMDRPVIYADLNLFRNSGPESSSPRSLPREKPSQFKCPMNWQQVREKCLIFETNVSSWNNSRTDCSRKDSTLLLIQDQEELKLIQNKISDVGILYWIGLRFTEKNWKWINDSFLHSNTIQVFGDADENSCAYISKTELTSEDCGAENKWICQIKK</sequence>
<dbReference type="GO" id="GO:0030246">
    <property type="term" value="F:carbohydrate binding"/>
    <property type="evidence" value="ECO:0007669"/>
    <property type="project" value="UniProtKB-KW"/>
</dbReference>
<protein>
    <submittedName>
        <fullName evidence="9">Killer cell lectin-like receptor subfamily B member 1</fullName>
    </submittedName>
</protein>
<dbReference type="GO" id="GO:0005886">
    <property type="term" value="C:plasma membrane"/>
    <property type="evidence" value="ECO:0007669"/>
    <property type="project" value="TreeGrafter"/>
</dbReference>
<evidence type="ECO:0000256" key="7">
    <source>
        <dbReference type="ARBA" id="ARBA00023157"/>
    </source>
</evidence>
<gene>
    <name evidence="9" type="ORF">TREES_T100020243</name>
</gene>
<dbReference type="PANTHER" id="PTHR46784:SF1">
    <property type="entry name" value="KILLER CELL LECTIN-LIKE RECEPTOR SUBFAMILY B MEMBER 1"/>
    <property type="match status" value="1"/>
</dbReference>
<dbReference type="InterPro" id="IPR016187">
    <property type="entry name" value="CTDL_fold"/>
</dbReference>
<dbReference type="InterPro" id="IPR033992">
    <property type="entry name" value="NKR-like_CTLD"/>
</dbReference>
<keyword evidence="6" id="KW-0472">Membrane</keyword>
<feature type="domain" description="C-type lectin" evidence="8">
    <location>
        <begin position="186"/>
        <end position="294"/>
    </location>
</feature>
<dbReference type="EMBL" id="KB320463">
    <property type="protein sequence ID" value="ELW71468.1"/>
    <property type="molecule type" value="Genomic_DNA"/>
</dbReference>
<dbReference type="GO" id="GO:0042269">
    <property type="term" value="P:regulation of natural killer cell mediated cytotoxicity"/>
    <property type="evidence" value="ECO:0007669"/>
    <property type="project" value="TreeGrafter"/>
</dbReference>
<dbReference type="PROSITE" id="PS50041">
    <property type="entry name" value="C_TYPE_LECTIN_2"/>
    <property type="match status" value="1"/>
</dbReference>
<accession>L9L9A2</accession>
<keyword evidence="10" id="KW-1185">Reference proteome</keyword>
<evidence type="ECO:0000313" key="9">
    <source>
        <dbReference type="EMBL" id="ELW71468.1"/>
    </source>
</evidence>
<dbReference type="InParanoid" id="L9L9A2"/>
<dbReference type="GO" id="GO:0038023">
    <property type="term" value="F:signaling receptor activity"/>
    <property type="evidence" value="ECO:0007669"/>
    <property type="project" value="TreeGrafter"/>
</dbReference>
<evidence type="ECO:0000256" key="2">
    <source>
        <dbReference type="ARBA" id="ARBA00022692"/>
    </source>
</evidence>
<keyword evidence="9" id="KW-0675">Receptor</keyword>
<dbReference type="PANTHER" id="PTHR46784">
    <property type="entry name" value="KILLER CELL LECTIN-LIKE RECEPTOR SUBFAMILY B MEMBER 1"/>
    <property type="match status" value="1"/>
</dbReference>
<dbReference type="InterPro" id="IPR016186">
    <property type="entry name" value="C-type_lectin-like/link_sf"/>
</dbReference>
<organism evidence="9 10">
    <name type="scientific">Tupaia chinensis</name>
    <name type="common">Chinese tree shrew</name>
    <name type="synonym">Tupaia belangeri chinensis</name>
    <dbReference type="NCBI Taxonomy" id="246437"/>
    <lineage>
        <taxon>Eukaryota</taxon>
        <taxon>Metazoa</taxon>
        <taxon>Chordata</taxon>
        <taxon>Craniata</taxon>
        <taxon>Vertebrata</taxon>
        <taxon>Euteleostomi</taxon>
        <taxon>Mammalia</taxon>
        <taxon>Eutheria</taxon>
        <taxon>Euarchontoglires</taxon>
        <taxon>Scandentia</taxon>
        <taxon>Tupaiidae</taxon>
        <taxon>Tupaia</taxon>
    </lineage>
</organism>
<dbReference type="Proteomes" id="UP000011518">
    <property type="component" value="Unassembled WGS sequence"/>
</dbReference>
<dbReference type="GO" id="GO:0009986">
    <property type="term" value="C:cell surface"/>
    <property type="evidence" value="ECO:0007669"/>
    <property type="project" value="TreeGrafter"/>
</dbReference>
<keyword evidence="7" id="KW-1015">Disulfide bond</keyword>
<name>L9L9A2_TUPCH</name>
<dbReference type="SMART" id="SM00034">
    <property type="entry name" value="CLECT"/>
    <property type="match status" value="2"/>
</dbReference>
<dbReference type="STRING" id="246437.L9L9A2"/>
<reference evidence="10" key="2">
    <citation type="journal article" date="2013" name="Nat. Commun.">
        <title>Genome of the Chinese tree shrew.</title>
        <authorList>
            <person name="Fan Y."/>
            <person name="Huang Z.Y."/>
            <person name="Cao C.C."/>
            <person name="Chen C.S."/>
            <person name="Chen Y.X."/>
            <person name="Fan D.D."/>
            <person name="He J."/>
            <person name="Hou H.L."/>
            <person name="Hu L."/>
            <person name="Hu X.T."/>
            <person name="Jiang X.T."/>
            <person name="Lai R."/>
            <person name="Lang Y.S."/>
            <person name="Liang B."/>
            <person name="Liao S.G."/>
            <person name="Mu D."/>
            <person name="Ma Y.Y."/>
            <person name="Niu Y.Y."/>
            <person name="Sun X.Q."/>
            <person name="Xia J.Q."/>
            <person name="Xiao J."/>
            <person name="Xiong Z.Q."/>
            <person name="Xu L."/>
            <person name="Yang L."/>
            <person name="Zhang Y."/>
            <person name="Zhao W."/>
            <person name="Zhao X.D."/>
            <person name="Zheng Y.T."/>
            <person name="Zhou J.M."/>
            <person name="Zhu Y.B."/>
            <person name="Zhang G.J."/>
            <person name="Wang J."/>
            <person name="Yao Y.G."/>
        </authorList>
    </citation>
    <scope>NUCLEOTIDE SEQUENCE [LARGE SCALE GENOMIC DNA]</scope>
</reference>
<keyword evidence="4" id="KW-0735">Signal-anchor</keyword>